<dbReference type="InterPro" id="IPR000515">
    <property type="entry name" value="MetI-like"/>
</dbReference>
<evidence type="ECO:0000256" key="6">
    <source>
        <dbReference type="ARBA" id="ARBA00023136"/>
    </source>
</evidence>
<keyword evidence="4 7" id="KW-0812">Transmembrane</keyword>
<dbReference type="PANTHER" id="PTHR30193:SF37">
    <property type="entry name" value="INNER MEMBRANE ABC TRANSPORTER PERMEASE PROTEIN YCJO"/>
    <property type="match status" value="1"/>
</dbReference>
<evidence type="ECO:0000256" key="4">
    <source>
        <dbReference type="ARBA" id="ARBA00022692"/>
    </source>
</evidence>
<evidence type="ECO:0000256" key="1">
    <source>
        <dbReference type="ARBA" id="ARBA00004651"/>
    </source>
</evidence>
<keyword evidence="9" id="KW-1185">Reference proteome</keyword>
<dbReference type="GO" id="GO:0005886">
    <property type="term" value="C:plasma membrane"/>
    <property type="evidence" value="ECO:0007669"/>
    <property type="project" value="UniProtKB-SubCell"/>
</dbReference>
<dbReference type="InterPro" id="IPR035906">
    <property type="entry name" value="MetI-like_sf"/>
</dbReference>
<sequence length="308" mass="36187">MLLPILILLLLFSIIPIFSTFKNAFVVRSEYDFFTAKYDVENFLVLTRSKGFNNAIKNTAFLAFITTPISLFLGLFFALIISSICFKLSRNLFITALYSQFFISSFAIGLSFSFLFGQHNAFAKILGLKINFIGNDRQSVLWVYFFFQLWRVLPFNIVILQFAINKSNLKHYKSFRIDRLKFFEKFWYIHRYEIKHSFTVILYTNFIVTALIYPSAVLGQGQDLAAIDGETITSYIYEFLGGSGRSIKFNPEVAYAASFLFFSYILFILFLFYLLRFKKLRKYYQWSKQLVIFIKNKKAKQKNKVNYV</sequence>
<keyword evidence="6 7" id="KW-0472">Membrane</keyword>
<feature type="transmembrane region" description="Helical" evidence="7">
    <location>
        <begin position="92"/>
        <end position="116"/>
    </location>
</feature>
<keyword evidence="5 7" id="KW-1133">Transmembrane helix</keyword>
<name>A0A292IJI4_9MOLU</name>
<evidence type="ECO:0000256" key="3">
    <source>
        <dbReference type="ARBA" id="ARBA00022475"/>
    </source>
</evidence>
<dbReference type="InterPro" id="IPR051393">
    <property type="entry name" value="ABC_transporter_permease"/>
</dbReference>
<evidence type="ECO:0000313" key="9">
    <source>
        <dbReference type="Proteomes" id="UP000261764"/>
    </source>
</evidence>
<dbReference type="Gene3D" id="1.10.3720.10">
    <property type="entry name" value="MetI-like"/>
    <property type="match status" value="1"/>
</dbReference>
<reference evidence="8 9" key="1">
    <citation type="journal article" date="2015" name="Clin. Infect. Dis.">
        <title>Genomic Investigations unmask Mycoplasma amphoriforme, a new respiratory pathogen.</title>
        <authorList>
            <person name="Gillespie S.H."/>
            <person name="Ling C.L."/>
            <person name="Oravcova K."/>
            <person name="Pinheiro M."/>
            <person name="Wells L."/>
            <person name="Bryant J.M."/>
            <person name="McHugh T.D."/>
            <person name="Bebear C."/>
            <person name="Webster D."/>
            <person name="Harris S.R."/>
            <person name="Seth-Smith H.M."/>
            <person name="Thomson N.R."/>
        </authorList>
    </citation>
    <scope>NUCLEOTIDE SEQUENCE [LARGE SCALE GENOMIC DNA]</scope>
    <source>
        <strain evidence="8 9">A39</strain>
    </source>
</reference>
<evidence type="ECO:0000256" key="2">
    <source>
        <dbReference type="ARBA" id="ARBA00022448"/>
    </source>
</evidence>
<proteinExistence type="predicted"/>
<dbReference type="RefSeq" id="WP_343251318.1">
    <property type="nucleotide sequence ID" value="NZ_HG937516.1"/>
</dbReference>
<dbReference type="EMBL" id="HG937516">
    <property type="protein sequence ID" value="CDN40687.1"/>
    <property type="molecule type" value="Genomic_DNA"/>
</dbReference>
<feature type="transmembrane region" description="Helical" evidence="7">
    <location>
        <begin position="141"/>
        <end position="164"/>
    </location>
</feature>
<protein>
    <recommendedName>
        <fullName evidence="10">ABC transmembrane type-1 domain-containing protein</fullName>
    </recommendedName>
</protein>
<comment type="subcellular location">
    <subcellularLocation>
        <location evidence="1">Cell membrane</location>
        <topology evidence="1">Multi-pass membrane protein</topology>
    </subcellularLocation>
</comment>
<feature type="transmembrane region" description="Helical" evidence="7">
    <location>
        <begin position="253"/>
        <end position="275"/>
    </location>
</feature>
<keyword evidence="3" id="KW-1003">Cell membrane</keyword>
<keyword evidence="2" id="KW-0813">Transport</keyword>
<dbReference type="SUPFAM" id="SSF161098">
    <property type="entry name" value="MetI-like"/>
    <property type="match status" value="1"/>
</dbReference>
<dbReference type="GO" id="GO:0055085">
    <property type="term" value="P:transmembrane transport"/>
    <property type="evidence" value="ECO:0007669"/>
    <property type="project" value="InterPro"/>
</dbReference>
<dbReference type="PANTHER" id="PTHR30193">
    <property type="entry name" value="ABC TRANSPORTER PERMEASE PROTEIN"/>
    <property type="match status" value="1"/>
</dbReference>
<evidence type="ECO:0000256" key="5">
    <source>
        <dbReference type="ARBA" id="ARBA00022989"/>
    </source>
</evidence>
<evidence type="ECO:0000256" key="7">
    <source>
        <dbReference type="SAM" id="Phobius"/>
    </source>
</evidence>
<dbReference type="Proteomes" id="UP000261764">
    <property type="component" value="Chromosome I"/>
</dbReference>
<feature type="transmembrane region" description="Helical" evidence="7">
    <location>
        <begin position="198"/>
        <end position="216"/>
    </location>
</feature>
<organism evidence="8 9">
    <name type="scientific">Mycoplasma amphoriforme A39</name>
    <dbReference type="NCBI Taxonomy" id="572419"/>
    <lineage>
        <taxon>Bacteria</taxon>
        <taxon>Bacillati</taxon>
        <taxon>Mycoplasmatota</taxon>
        <taxon>Mollicutes</taxon>
        <taxon>Mycoplasmataceae</taxon>
        <taxon>Mycoplasma</taxon>
    </lineage>
</organism>
<dbReference type="AlphaFoldDB" id="A0A292IJI4"/>
<evidence type="ECO:0000313" key="8">
    <source>
        <dbReference type="EMBL" id="CDN40687.1"/>
    </source>
</evidence>
<accession>A0A292IJI4</accession>
<dbReference type="CDD" id="cd06261">
    <property type="entry name" value="TM_PBP2"/>
    <property type="match status" value="1"/>
</dbReference>
<gene>
    <name evidence="8" type="ORF">MAMA39_05700</name>
</gene>
<dbReference type="KEGG" id="mamp:MAMA39_05700"/>
<feature type="transmembrane region" description="Helical" evidence="7">
    <location>
        <begin position="60"/>
        <end position="80"/>
    </location>
</feature>
<evidence type="ECO:0008006" key="10">
    <source>
        <dbReference type="Google" id="ProtNLM"/>
    </source>
</evidence>